<feature type="domain" description="TaqI-like C-terminal specificity" evidence="7">
    <location>
        <begin position="460"/>
        <end position="571"/>
    </location>
</feature>
<dbReference type="Pfam" id="PF02384">
    <property type="entry name" value="N6_Mtase"/>
    <property type="match status" value="1"/>
</dbReference>
<dbReference type="InterPro" id="IPR023135">
    <property type="entry name" value="N6_DNA_MeTrfase_TaqI_C"/>
</dbReference>
<evidence type="ECO:0000313" key="9">
    <source>
        <dbReference type="Proteomes" id="UP000177039"/>
    </source>
</evidence>
<accession>A0A1F5H4P2</accession>
<organism evidence="8 9">
    <name type="scientific">Candidatus Curtissbacteria bacterium RIFCSPLOWO2_01_FULL_42_50</name>
    <dbReference type="NCBI Taxonomy" id="1797730"/>
    <lineage>
        <taxon>Bacteria</taxon>
        <taxon>Candidatus Curtissiibacteriota</taxon>
    </lineage>
</organism>
<evidence type="ECO:0000256" key="1">
    <source>
        <dbReference type="ARBA" id="ARBA00011900"/>
    </source>
</evidence>
<protein>
    <recommendedName>
        <fullName evidence="1">site-specific DNA-methyltransferase (adenine-specific)</fullName>
        <ecNumber evidence="1">2.1.1.72</ecNumber>
    </recommendedName>
</protein>
<keyword evidence="2" id="KW-0489">Methyltransferase</keyword>
<dbReference type="InterPro" id="IPR002052">
    <property type="entry name" value="DNA_methylase_N6_adenine_CS"/>
</dbReference>
<dbReference type="PROSITE" id="PS00092">
    <property type="entry name" value="N6_MTASE"/>
    <property type="match status" value="1"/>
</dbReference>
<dbReference type="GO" id="GO:0008170">
    <property type="term" value="F:N-methyltransferase activity"/>
    <property type="evidence" value="ECO:0007669"/>
    <property type="project" value="InterPro"/>
</dbReference>
<gene>
    <name evidence="8" type="ORF">A3B54_01405</name>
</gene>
<reference evidence="8 9" key="1">
    <citation type="journal article" date="2016" name="Nat. Commun.">
        <title>Thousands of microbial genomes shed light on interconnected biogeochemical processes in an aquifer system.</title>
        <authorList>
            <person name="Anantharaman K."/>
            <person name="Brown C.T."/>
            <person name="Hug L.A."/>
            <person name="Sharon I."/>
            <person name="Castelle C.J."/>
            <person name="Probst A.J."/>
            <person name="Thomas B.C."/>
            <person name="Singh A."/>
            <person name="Wilkins M.J."/>
            <person name="Karaoz U."/>
            <person name="Brodie E.L."/>
            <person name="Williams K.H."/>
            <person name="Hubbard S.S."/>
            <person name="Banfield J.F."/>
        </authorList>
    </citation>
    <scope>NUCLEOTIDE SEQUENCE [LARGE SCALE GENOMIC DNA]</scope>
</reference>
<evidence type="ECO:0000256" key="2">
    <source>
        <dbReference type="ARBA" id="ARBA00022603"/>
    </source>
</evidence>
<evidence type="ECO:0000256" key="3">
    <source>
        <dbReference type="ARBA" id="ARBA00022679"/>
    </source>
</evidence>
<proteinExistence type="predicted"/>
<dbReference type="GO" id="GO:0032259">
    <property type="term" value="P:methylation"/>
    <property type="evidence" value="ECO:0007669"/>
    <property type="project" value="UniProtKB-KW"/>
</dbReference>
<dbReference type="EC" id="2.1.1.72" evidence="1"/>
<keyword evidence="3" id="KW-0808">Transferase</keyword>
<dbReference type="SUPFAM" id="SSF53335">
    <property type="entry name" value="S-adenosyl-L-methionine-dependent methyltransferases"/>
    <property type="match status" value="1"/>
</dbReference>
<dbReference type="InterPro" id="IPR025931">
    <property type="entry name" value="TaqI_C"/>
</dbReference>
<dbReference type="PRINTS" id="PR00507">
    <property type="entry name" value="N12N6MTFRASE"/>
</dbReference>
<dbReference type="InterPro" id="IPR050953">
    <property type="entry name" value="N4_N6_ade-DNA_methylase"/>
</dbReference>
<dbReference type="AlphaFoldDB" id="A0A1F5H4P2"/>
<keyword evidence="4" id="KW-0680">Restriction system</keyword>
<dbReference type="Gene3D" id="3.90.220.10">
    <property type="entry name" value="Adenine-n6-DNA-methyltransferase Taqi, Chain A, domain 2"/>
    <property type="match status" value="1"/>
</dbReference>
<dbReference type="GO" id="GO:0009007">
    <property type="term" value="F:site-specific DNA-methyltransferase (adenine-specific) activity"/>
    <property type="evidence" value="ECO:0007669"/>
    <property type="project" value="UniProtKB-EC"/>
</dbReference>
<comment type="catalytic activity">
    <reaction evidence="5">
        <text>a 2'-deoxyadenosine in DNA + S-adenosyl-L-methionine = an N(6)-methyl-2'-deoxyadenosine in DNA + S-adenosyl-L-homocysteine + H(+)</text>
        <dbReference type="Rhea" id="RHEA:15197"/>
        <dbReference type="Rhea" id="RHEA-COMP:12418"/>
        <dbReference type="Rhea" id="RHEA-COMP:12419"/>
        <dbReference type="ChEBI" id="CHEBI:15378"/>
        <dbReference type="ChEBI" id="CHEBI:57856"/>
        <dbReference type="ChEBI" id="CHEBI:59789"/>
        <dbReference type="ChEBI" id="CHEBI:90615"/>
        <dbReference type="ChEBI" id="CHEBI:90616"/>
        <dbReference type="EC" id="2.1.1.72"/>
    </reaction>
</comment>
<dbReference type="Pfam" id="PF12950">
    <property type="entry name" value="TaqI_C"/>
    <property type="match status" value="1"/>
</dbReference>
<dbReference type="Proteomes" id="UP000177039">
    <property type="component" value="Unassembled WGS sequence"/>
</dbReference>
<feature type="domain" description="DNA methylase adenine-specific" evidence="6">
    <location>
        <begin position="118"/>
        <end position="375"/>
    </location>
</feature>
<dbReference type="GO" id="GO:0003677">
    <property type="term" value="F:DNA binding"/>
    <property type="evidence" value="ECO:0007669"/>
    <property type="project" value="InterPro"/>
</dbReference>
<evidence type="ECO:0000259" key="6">
    <source>
        <dbReference type="Pfam" id="PF02384"/>
    </source>
</evidence>
<evidence type="ECO:0000259" key="7">
    <source>
        <dbReference type="Pfam" id="PF12950"/>
    </source>
</evidence>
<evidence type="ECO:0000256" key="5">
    <source>
        <dbReference type="ARBA" id="ARBA00047942"/>
    </source>
</evidence>
<dbReference type="PANTHER" id="PTHR33841:SF1">
    <property type="entry name" value="DNA METHYLTRANSFERASE A"/>
    <property type="match status" value="1"/>
</dbReference>
<evidence type="ECO:0000313" key="8">
    <source>
        <dbReference type="EMBL" id="OGD99015.1"/>
    </source>
</evidence>
<dbReference type="Gene3D" id="3.40.50.150">
    <property type="entry name" value="Vaccinia Virus protein VP39"/>
    <property type="match status" value="1"/>
</dbReference>
<dbReference type="PANTHER" id="PTHR33841">
    <property type="entry name" value="DNA METHYLTRANSFERASE YEEA-RELATED"/>
    <property type="match status" value="1"/>
</dbReference>
<sequence length="632" mass="72203">MRYKKSNLISHENNYIIPDDYWNEHPHLITCATELQKLKLDLLKKDSLAKDIDKLILSNVMVSILDTFNKKNSTSVDAIKIGKEIASRLQGNVDGSLKEINQTIVKTLAKYDLNDTNDDFLGFLYQLLQNQLGRKSDGQFYTPKKVVQQILSQVRLDVIKDKLIMDPACGSGQFLIEAFNELDKLYEQANPELTKPDRYSRILSSLLGVDIDNIACSLAQFNLLKRAAFLAPIIPKMICANTLKKSSDLFNLDPLSEFERKVNVIIGNPPWGAKLTTEEKNYFKKNYQIGDVGLNSFTLFIERSLDFLKEEGGRLGFLIPEAYLKIKNHQLSRQQILDKCKILTLQICGDVFKKVYAPALIIVVETAKDKDQRQNNSVKLSKSLSENNNFGIVPQSSFYSTHENIFNINHSGDSESLKNKIKNQDVRYLKGNALFFLGIVTGNNDKHLTKTNGDPRQNRILVGSDVNKFKINFSGNYFIYDKDQLQQVAPKGYYLEPEKLLYKFISSKLIFAYDNQSYFMLNNINGVIPRIKEMRSRYILALLNSKLMQYYYASSFFTVKVLRGNLEELPLLLASEQEQLEIEKMALEAEKATNESGFEKTTKMIDEAIYSLYELSGKDVDFVDKELSTSFL</sequence>
<dbReference type="GO" id="GO:0009307">
    <property type="term" value="P:DNA restriction-modification system"/>
    <property type="evidence" value="ECO:0007669"/>
    <property type="project" value="UniProtKB-KW"/>
</dbReference>
<dbReference type="InterPro" id="IPR029063">
    <property type="entry name" value="SAM-dependent_MTases_sf"/>
</dbReference>
<dbReference type="EMBL" id="MFBT01000026">
    <property type="protein sequence ID" value="OGD99015.1"/>
    <property type="molecule type" value="Genomic_DNA"/>
</dbReference>
<dbReference type="InterPro" id="IPR003356">
    <property type="entry name" value="DNA_methylase_A-5"/>
</dbReference>
<evidence type="ECO:0000256" key="4">
    <source>
        <dbReference type="ARBA" id="ARBA00022747"/>
    </source>
</evidence>
<name>A0A1F5H4P2_9BACT</name>
<comment type="caution">
    <text evidence="8">The sequence shown here is derived from an EMBL/GenBank/DDBJ whole genome shotgun (WGS) entry which is preliminary data.</text>
</comment>